<organism evidence="1 2">
    <name type="scientific">Hyalomma asiaticum</name>
    <name type="common">Tick</name>
    <dbReference type="NCBI Taxonomy" id="266040"/>
    <lineage>
        <taxon>Eukaryota</taxon>
        <taxon>Metazoa</taxon>
        <taxon>Ecdysozoa</taxon>
        <taxon>Arthropoda</taxon>
        <taxon>Chelicerata</taxon>
        <taxon>Arachnida</taxon>
        <taxon>Acari</taxon>
        <taxon>Parasitiformes</taxon>
        <taxon>Ixodida</taxon>
        <taxon>Ixodoidea</taxon>
        <taxon>Ixodidae</taxon>
        <taxon>Hyalomminae</taxon>
        <taxon>Hyalomma</taxon>
    </lineage>
</organism>
<dbReference type="Proteomes" id="UP000821845">
    <property type="component" value="Chromosome 1"/>
</dbReference>
<keyword evidence="2" id="KW-1185">Reference proteome</keyword>
<comment type="caution">
    <text evidence="1">The sequence shown here is derived from an EMBL/GenBank/DDBJ whole genome shotgun (WGS) entry which is preliminary data.</text>
</comment>
<sequence length="89" mass="9907">MWVTLLVENRSASVVLKQYQVEDEAAVELPDYVTTGELLNLIMNEAAVSSEELLKRDSVKVSIPLRIFNKVVLTPLESTSAVHQCSCDE</sequence>
<proteinExistence type="predicted"/>
<evidence type="ECO:0000313" key="1">
    <source>
        <dbReference type="EMBL" id="KAH6944113.1"/>
    </source>
</evidence>
<evidence type="ECO:0000313" key="2">
    <source>
        <dbReference type="Proteomes" id="UP000821845"/>
    </source>
</evidence>
<gene>
    <name evidence="1" type="ORF">HPB50_001929</name>
</gene>
<name>A0ACB7TAM2_HYAAI</name>
<accession>A0ACB7TAM2</accession>
<protein>
    <submittedName>
        <fullName evidence="1">Uncharacterized protein</fullName>
    </submittedName>
</protein>
<dbReference type="EMBL" id="CM023481">
    <property type="protein sequence ID" value="KAH6944113.1"/>
    <property type="molecule type" value="Genomic_DNA"/>
</dbReference>
<reference evidence="1" key="1">
    <citation type="submission" date="2020-05" db="EMBL/GenBank/DDBJ databases">
        <title>Large-scale comparative analyses of tick genomes elucidate their genetic diversity and vector capacities.</title>
        <authorList>
            <person name="Jia N."/>
            <person name="Wang J."/>
            <person name="Shi W."/>
            <person name="Du L."/>
            <person name="Sun Y."/>
            <person name="Zhan W."/>
            <person name="Jiang J."/>
            <person name="Wang Q."/>
            <person name="Zhang B."/>
            <person name="Ji P."/>
            <person name="Sakyi L.B."/>
            <person name="Cui X."/>
            <person name="Yuan T."/>
            <person name="Jiang B."/>
            <person name="Yang W."/>
            <person name="Lam T.T.-Y."/>
            <person name="Chang Q."/>
            <person name="Ding S."/>
            <person name="Wang X."/>
            <person name="Zhu J."/>
            <person name="Ruan X."/>
            <person name="Zhao L."/>
            <person name="Wei J."/>
            <person name="Que T."/>
            <person name="Du C."/>
            <person name="Cheng J."/>
            <person name="Dai P."/>
            <person name="Han X."/>
            <person name="Huang E."/>
            <person name="Gao Y."/>
            <person name="Liu J."/>
            <person name="Shao H."/>
            <person name="Ye R."/>
            <person name="Li L."/>
            <person name="Wei W."/>
            <person name="Wang X."/>
            <person name="Wang C."/>
            <person name="Yang T."/>
            <person name="Huo Q."/>
            <person name="Li W."/>
            <person name="Guo W."/>
            <person name="Chen H."/>
            <person name="Zhou L."/>
            <person name="Ni X."/>
            <person name="Tian J."/>
            <person name="Zhou Y."/>
            <person name="Sheng Y."/>
            <person name="Liu T."/>
            <person name="Pan Y."/>
            <person name="Xia L."/>
            <person name="Li J."/>
            <person name="Zhao F."/>
            <person name="Cao W."/>
        </authorList>
    </citation>
    <scope>NUCLEOTIDE SEQUENCE</scope>
    <source>
        <strain evidence="1">Hyas-2018</strain>
    </source>
</reference>